<dbReference type="EMBL" id="CALLCH030000017">
    <property type="protein sequence ID" value="CAI4217777.1"/>
    <property type="molecule type" value="Genomic_DNA"/>
</dbReference>
<gene>
    <name evidence="2" type="ORF">PPNO1_LOCUS7379</name>
</gene>
<comment type="caution">
    <text evidence="2">The sequence shown here is derived from an EMBL/GenBank/DDBJ whole genome shotgun (WGS) entry which is preliminary data.</text>
</comment>
<feature type="transmembrane region" description="Helical" evidence="1">
    <location>
        <begin position="41"/>
        <end position="61"/>
    </location>
</feature>
<evidence type="ECO:0000256" key="1">
    <source>
        <dbReference type="SAM" id="Phobius"/>
    </source>
</evidence>
<reference evidence="2" key="1">
    <citation type="submission" date="2022-11" db="EMBL/GenBank/DDBJ databases">
        <authorList>
            <person name="Scott C."/>
            <person name="Bruce N."/>
        </authorList>
    </citation>
    <scope>NUCLEOTIDE SEQUENCE</scope>
</reference>
<dbReference type="AlphaFoldDB" id="A0A9P1H6Q6"/>
<dbReference type="Proteomes" id="UP000838763">
    <property type="component" value="Unassembled WGS sequence"/>
</dbReference>
<evidence type="ECO:0000313" key="3">
    <source>
        <dbReference type="Proteomes" id="UP000838763"/>
    </source>
</evidence>
<proteinExistence type="predicted"/>
<protein>
    <recommendedName>
        <fullName evidence="4">Transmembrane protein</fullName>
    </recommendedName>
</protein>
<dbReference type="OrthoDB" id="3365267at2759"/>
<evidence type="ECO:0008006" key="4">
    <source>
        <dbReference type="Google" id="ProtNLM"/>
    </source>
</evidence>
<evidence type="ECO:0000313" key="2">
    <source>
        <dbReference type="EMBL" id="CAI4217777.1"/>
    </source>
</evidence>
<sequence>MSIAALRKSQQDDLSKLAQDHLQHDLTEGDRQVLNKAATRVGAPTTLGSLVGVGLGVFFAYRLRRGRVDMFNAFRAAQKPTQVMFADGRTEVIPDISSIMRPTRLGDAFTYFFCGLGGLFLGGEAGFLTGTWSATRTIHKNPESEKRIETAYRKFKADCLRREAKLLESGAPVAFA</sequence>
<accession>A0A9P1H6Q6</accession>
<keyword evidence="1" id="KW-0812">Transmembrane</keyword>
<keyword evidence="3" id="KW-1185">Reference proteome</keyword>
<keyword evidence="1" id="KW-1133">Transmembrane helix</keyword>
<name>A0A9P1H6Q6_9PEZI</name>
<organism evidence="2 3">
    <name type="scientific">Parascedosporium putredinis</name>
    <dbReference type="NCBI Taxonomy" id="1442378"/>
    <lineage>
        <taxon>Eukaryota</taxon>
        <taxon>Fungi</taxon>
        <taxon>Dikarya</taxon>
        <taxon>Ascomycota</taxon>
        <taxon>Pezizomycotina</taxon>
        <taxon>Sordariomycetes</taxon>
        <taxon>Hypocreomycetidae</taxon>
        <taxon>Microascales</taxon>
        <taxon>Microascaceae</taxon>
        <taxon>Parascedosporium</taxon>
    </lineage>
</organism>
<keyword evidence="1" id="KW-0472">Membrane</keyword>